<organism evidence="2 3">
    <name type="scientific">Streptosporangium lutulentum</name>
    <dbReference type="NCBI Taxonomy" id="1461250"/>
    <lineage>
        <taxon>Bacteria</taxon>
        <taxon>Bacillati</taxon>
        <taxon>Actinomycetota</taxon>
        <taxon>Actinomycetes</taxon>
        <taxon>Streptosporangiales</taxon>
        <taxon>Streptosporangiaceae</taxon>
        <taxon>Streptosporangium</taxon>
    </lineage>
</organism>
<dbReference type="SUPFAM" id="SSF51338">
    <property type="entry name" value="Composite domain of metallo-dependent hydrolases"/>
    <property type="match status" value="1"/>
</dbReference>
<dbReference type="InterPro" id="IPR011059">
    <property type="entry name" value="Metal-dep_hydrolase_composite"/>
</dbReference>
<dbReference type="SUPFAM" id="SSF51556">
    <property type="entry name" value="Metallo-dependent hydrolases"/>
    <property type="match status" value="1"/>
</dbReference>
<dbReference type="InterPro" id="IPR033932">
    <property type="entry name" value="YtcJ-like"/>
</dbReference>
<dbReference type="EMBL" id="JAUSQU010000001">
    <property type="protein sequence ID" value="MDP9844683.1"/>
    <property type="molecule type" value="Genomic_DNA"/>
</dbReference>
<gene>
    <name evidence="2" type="ORF">J2853_003894</name>
</gene>
<dbReference type="RefSeq" id="WP_307559726.1">
    <property type="nucleotide sequence ID" value="NZ_JAUSQU010000001.1"/>
</dbReference>
<dbReference type="Gene3D" id="3.20.20.140">
    <property type="entry name" value="Metal-dependent hydrolases"/>
    <property type="match status" value="1"/>
</dbReference>
<feature type="domain" description="Amidohydrolase 3" evidence="1">
    <location>
        <begin position="47"/>
        <end position="535"/>
    </location>
</feature>
<protein>
    <submittedName>
        <fullName evidence="2">Amidohydrolase YtcJ</fullName>
    </submittedName>
</protein>
<dbReference type="Pfam" id="PF07969">
    <property type="entry name" value="Amidohydro_3"/>
    <property type="match status" value="1"/>
</dbReference>
<dbReference type="InterPro" id="IPR032466">
    <property type="entry name" value="Metal_Hydrolase"/>
</dbReference>
<accession>A0ABT9QED2</accession>
<dbReference type="InterPro" id="IPR013108">
    <property type="entry name" value="Amidohydro_3"/>
</dbReference>
<sequence>MSDLLFRGGRVFLAADAFAEAVLVRDGRISAVGGEADLARLAAPGHETVDLGGGLLTPGFTDAHIHPVQAGLERAKCDLAEVYGLPEYLERIAAYAGSHPGHAWIDGGGWDMAAFPGGLPHRSQIDFLDRPVYLIQRDHHAAWVNTRALEIAGITRDTPDPADGRIERDADGTPSGVLHEGAMDLVGLLTPRPTAQDRTDALLEAQRYLFSQGVTGWQDAIVGSYAGSVDHLSTYVSAAASGLLKARVVGALWWDRTRGAEQIPELLKRRESAEGLERFQATSVKIMQDGITENFTAAVIEPYCRCGGTGLSYIDPVELNKHVAELDRHGFQVHFHAIGERAVREALDSLEGSDPANRHHIAHLQIIEPSDVPRFNRLGVTANLQPLWATHHAQMDELTIPFLGDERSSWQYPFADLLHAGTRFCAGSDWPVSSADPIQGMHVAVNRTEPGGSVHAGYPTAQIPFLPGQKLDLATALTAYTAGSAWINRDDDAGTVIPGNRADLVVLDRDPFAEPQADIWRTKVAMTFVGGQEVYHR</sequence>
<dbReference type="Gene3D" id="3.10.310.70">
    <property type="match status" value="1"/>
</dbReference>
<evidence type="ECO:0000313" key="3">
    <source>
        <dbReference type="Proteomes" id="UP001225356"/>
    </source>
</evidence>
<proteinExistence type="predicted"/>
<comment type="caution">
    <text evidence="2">The sequence shown here is derived from an EMBL/GenBank/DDBJ whole genome shotgun (WGS) entry which is preliminary data.</text>
</comment>
<dbReference type="PANTHER" id="PTHR22642:SF2">
    <property type="entry name" value="PROTEIN LONG AFTER FAR-RED 3"/>
    <property type="match status" value="1"/>
</dbReference>
<dbReference type="PANTHER" id="PTHR22642">
    <property type="entry name" value="IMIDAZOLONEPROPIONASE"/>
    <property type="match status" value="1"/>
</dbReference>
<dbReference type="CDD" id="cd01300">
    <property type="entry name" value="YtcJ_like"/>
    <property type="match status" value="1"/>
</dbReference>
<dbReference type="Gene3D" id="2.30.40.10">
    <property type="entry name" value="Urease, subunit C, domain 1"/>
    <property type="match status" value="1"/>
</dbReference>
<reference evidence="2 3" key="1">
    <citation type="submission" date="2023-07" db="EMBL/GenBank/DDBJ databases">
        <title>Sequencing the genomes of 1000 actinobacteria strains.</title>
        <authorList>
            <person name="Klenk H.-P."/>
        </authorList>
    </citation>
    <scope>NUCLEOTIDE SEQUENCE [LARGE SCALE GENOMIC DNA]</scope>
    <source>
        <strain evidence="2 3">DSM 46740</strain>
    </source>
</reference>
<evidence type="ECO:0000259" key="1">
    <source>
        <dbReference type="Pfam" id="PF07969"/>
    </source>
</evidence>
<evidence type="ECO:0000313" key="2">
    <source>
        <dbReference type="EMBL" id="MDP9844683.1"/>
    </source>
</evidence>
<name>A0ABT9QED2_9ACTN</name>
<keyword evidence="3" id="KW-1185">Reference proteome</keyword>
<dbReference type="Proteomes" id="UP001225356">
    <property type="component" value="Unassembled WGS sequence"/>
</dbReference>